<sequence>MSARERRSRGELIRQHAQAQFVGRRAQVSLFTENLAKDPLAEVDPAVFLFHVHGVGGVGKSTLLRRWRAAAQRAGAVTAVVDENDVHGVPQALTELARQLAEEAGPLKGFDRAAEQFRREQAAAAEPVPVESAGTPDGEASLSSRVVAQAALGAASLIPGAGVVTAMASPEAAAHGLDRLRGGGARGRQRRGADATGLCRAFVAELDRLSRQHPWVVLFFDTWEQTGRYLDQWLRDLVEDTFGPLPANVMIVLAGRDELSERDWAPLRALVEDLPLEVFTETETRALLAARGVTERGAVEAVLQLSMGLPLLVELLALARPTTADDVELGGDAVDAVVARFVQWITDPHQRETVLTCALALQLNEDVFTATAPQGGRDLWEWLCGQPFVNGHGDFKQYHAVVRASMVRHQRTHSPRRWTTTHRQLADAHAVWRADLEQHLPETKRWRDARWRRHRLSEAYHRLCAHPVAGLEAALELTAHASEVEDTAVLREWTDTCGQAARDAADPALASWADRLQTAADDNDPALAALTALLTHDRLTPTTQAWARTYRGRRLFLAERDEEALSELNRAITIDPRNHRAFAYRGRLHSWHDRNDQAVADLTTAIGLDPAYAFALAQRGTANRQAGRYDDAVTDLTAALDLDPTYDWALAQRGTAHRQASRYDEAVADFTAALDLNPAHDWALAQRGEVHRLAGRYDDAVRDLTAAVDVDPAHDWALAQRGEAHRQAGRYDDAVTDFTAAFELDPAYAWALGQRGIAHRQAGRYDDAVTDFTATLALSPEPDWTLAQRGEAHQLAGRYAEAVSDFTAALDLNPAHLLAFAARGEAHRSAGHYDDAVTDFTAALDLDPTLDWVLAQRGIAHEQAGRYDDAVTDFTTALDLNPTYTLALAQRGETHRRAGRCDDAIADLTSALDLDPTLAPALAARGEAHRQAGRYDDAITDATSALALDPTLAMALQVRGEAHRSAGSYDDAVTDLTSALDLDPTLASALAERGAAHRQAGRYDDAVTDLTAALNLDSTYTWAATERGVAHRQAGRHRRAQEDFERAAAADGRDPGLRFERLMLETVMSGLATCSPQWTRLLTTPTETRKGDATRFFSLFRVMLLEPDRGAAAATEAFLATSPDHDAVTDVLHYLAELTTGDGELADRARRCRQLVAEYVAE</sequence>
<dbReference type="InterPro" id="IPR041664">
    <property type="entry name" value="AAA_16"/>
</dbReference>
<proteinExistence type="predicted"/>
<feature type="repeat" description="TPR" evidence="3">
    <location>
        <begin position="749"/>
        <end position="782"/>
    </location>
</feature>
<dbReference type="SUPFAM" id="SSF48452">
    <property type="entry name" value="TPR-like"/>
    <property type="match status" value="2"/>
</dbReference>
<feature type="repeat" description="TPR" evidence="3">
    <location>
        <begin position="953"/>
        <end position="986"/>
    </location>
</feature>
<dbReference type="InterPro" id="IPR019734">
    <property type="entry name" value="TPR_rpt"/>
</dbReference>
<evidence type="ECO:0000256" key="1">
    <source>
        <dbReference type="ARBA" id="ARBA00022737"/>
    </source>
</evidence>
<evidence type="ECO:0000256" key="2">
    <source>
        <dbReference type="ARBA" id="ARBA00022803"/>
    </source>
</evidence>
<feature type="repeat" description="TPR" evidence="3">
    <location>
        <begin position="647"/>
        <end position="680"/>
    </location>
</feature>
<feature type="repeat" description="TPR" evidence="3">
    <location>
        <begin position="919"/>
        <end position="952"/>
    </location>
</feature>
<dbReference type="Pfam" id="PF13191">
    <property type="entry name" value="AAA_16"/>
    <property type="match status" value="1"/>
</dbReference>
<dbReference type="InterPro" id="IPR050498">
    <property type="entry name" value="Ycf3"/>
</dbReference>
<dbReference type="GO" id="GO:0046813">
    <property type="term" value="P:receptor-mediated virion attachment to host cell"/>
    <property type="evidence" value="ECO:0007669"/>
    <property type="project" value="TreeGrafter"/>
</dbReference>
<dbReference type="Proteomes" id="UP000249616">
    <property type="component" value="Plasmid unnamed1"/>
</dbReference>
<evidence type="ECO:0000313" key="6">
    <source>
        <dbReference type="Proteomes" id="UP000249616"/>
    </source>
</evidence>
<dbReference type="PANTHER" id="PTHR44858">
    <property type="entry name" value="TETRATRICOPEPTIDE REPEAT PROTEIN 6"/>
    <property type="match status" value="1"/>
</dbReference>
<dbReference type="InterPro" id="IPR011990">
    <property type="entry name" value="TPR-like_helical_dom_sf"/>
</dbReference>
<feature type="repeat" description="TPR" evidence="3">
    <location>
        <begin position="613"/>
        <end position="646"/>
    </location>
</feature>
<feature type="repeat" description="TPR" evidence="3">
    <location>
        <begin position="987"/>
        <end position="1020"/>
    </location>
</feature>
<feature type="repeat" description="TPR" evidence="3">
    <location>
        <begin position="545"/>
        <end position="578"/>
    </location>
</feature>
<dbReference type="PANTHER" id="PTHR44858:SF1">
    <property type="entry name" value="UDP-N-ACETYLGLUCOSAMINE--PEPTIDE N-ACETYLGLUCOSAMINYLTRANSFERASE SPINDLY-RELATED"/>
    <property type="match status" value="1"/>
</dbReference>
<dbReference type="EMBL" id="CP030074">
    <property type="protein sequence ID" value="AWW43392.1"/>
    <property type="molecule type" value="Genomic_DNA"/>
</dbReference>
<keyword evidence="5" id="KW-0614">Plasmid</keyword>
<protein>
    <recommendedName>
        <fullName evidence="4">Orc1-like AAA ATPase domain-containing protein</fullName>
    </recommendedName>
</protein>
<geneLocation type="plasmid" evidence="5 6">
    <name>unnamed1</name>
</geneLocation>
<evidence type="ECO:0000259" key="4">
    <source>
        <dbReference type="Pfam" id="PF13191"/>
    </source>
</evidence>
<dbReference type="Pfam" id="PF13432">
    <property type="entry name" value="TPR_16"/>
    <property type="match status" value="6"/>
</dbReference>
<dbReference type="KEGG" id="scad:DN051_43285"/>
<dbReference type="PROSITE" id="PS50005">
    <property type="entry name" value="TPR"/>
    <property type="match status" value="13"/>
</dbReference>
<feature type="domain" description="Orc1-like AAA ATPase" evidence="4">
    <location>
        <begin position="20"/>
        <end position="240"/>
    </location>
</feature>
<dbReference type="InterPro" id="IPR013105">
    <property type="entry name" value="TPR_2"/>
</dbReference>
<feature type="repeat" description="TPR" evidence="3">
    <location>
        <begin position="885"/>
        <end position="918"/>
    </location>
</feature>
<evidence type="ECO:0000256" key="3">
    <source>
        <dbReference type="PROSITE-ProRule" id="PRU00339"/>
    </source>
</evidence>
<reference evidence="6" key="1">
    <citation type="submission" date="2018-06" db="EMBL/GenBank/DDBJ databases">
        <authorList>
            <person name="Li K."/>
        </authorList>
    </citation>
    <scope>NUCLEOTIDE SEQUENCE [LARGE SCALE GENOMIC DNA]</scope>
    <source>
        <strain evidence="6">ZFG47</strain>
        <plasmid evidence="6">unnamed1</plasmid>
    </source>
</reference>
<dbReference type="GO" id="GO:0009279">
    <property type="term" value="C:cell outer membrane"/>
    <property type="evidence" value="ECO:0007669"/>
    <property type="project" value="TreeGrafter"/>
</dbReference>
<evidence type="ECO:0000313" key="5">
    <source>
        <dbReference type="EMBL" id="AWW43392.1"/>
    </source>
</evidence>
<dbReference type="Gene3D" id="1.25.40.10">
    <property type="entry name" value="Tetratricopeptide repeat domain"/>
    <property type="match status" value="6"/>
</dbReference>
<dbReference type="AlphaFoldDB" id="A0A2Z4JE17"/>
<accession>A0A2Z4JE17</accession>
<dbReference type="Gene3D" id="3.40.50.300">
    <property type="entry name" value="P-loop containing nucleotide triphosphate hydrolases"/>
    <property type="match status" value="1"/>
</dbReference>
<dbReference type="SUPFAM" id="SSF52540">
    <property type="entry name" value="P-loop containing nucleoside triphosphate hydrolases"/>
    <property type="match status" value="1"/>
</dbReference>
<feature type="repeat" description="TPR" evidence="3">
    <location>
        <begin position="681"/>
        <end position="714"/>
    </location>
</feature>
<keyword evidence="6" id="KW-1185">Reference proteome</keyword>
<keyword evidence="2 3" id="KW-0802">TPR repeat</keyword>
<organism evidence="5 6">
    <name type="scientific">Streptomyces cadmiisoli</name>
    <dbReference type="NCBI Taxonomy" id="2184053"/>
    <lineage>
        <taxon>Bacteria</taxon>
        <taxon>Bacillati</taxon>
        <taxon>Actinomycetota</taxon>
        <taxon>Actinomycetes</taxon>
        <taxon>Kitasatosporales</taxon>
        <taxon>Streptomycetaceae</taxon>
        <taxon>Streptomyces</taxon>
        <taxon>Streptomyces aurantiacus group</taxon>
    </lineage>
</organism>
<feature type="repeat" description="TPR" evidence="3">
    <location>
        <begin position="783"/>
        <end position="816"/>
    </location>
</feature>
<feature type="repeat" description="TPR" evidence="3">
    <location>
        <begin position="851"/>
        <end position="884"/>
    </location>
</feature>
<dbReference type="SMART" id="SM00028">
    <property type="entry name" value="TPR"/>
    <property type="match status" value="15"/>
</dbReference>
<gene>
    <name evidence="5" type="ORF">DN051_43285</name>
</gene>
<dbReference type="Pfam" id="PF07719">
    <property type="entry name" value="TPR_2"/>
    <property type="match status" value="1"/>
</dbReference>
<feature type="repeat" description="TPR" evidence="3">
    <location>
        <begin position="715"/>
        <end position="748"/>
    </location>
</feature>
<feature type="repeat" description="TPR" evidence="3">
    <location>
        <begin position="817"/>
        <end position="850"/>
    </location>
</feature>
<dbReference type="InterPro" id="IPR027417">
    <property type="entry name" value="P-loop_NTPase"/>
</dbReference>
<keyword evidence="1" id="KW-0677">Repeat</keyword>
<name>A0A2Z4JE17_9ACTN</name>
<dbReference type="RefSeq" id="WP_112443208.1">
    <property type="nucleotide sequence ID" value="NZ_CP030074.1"/>
</dbReference>